<evidence type="ECO:0000256" key="1">
    <source>
        <dbReference type="ARBA" id="ARBA00005233"/>
    </source>
</evidence>
<evidence type="ECO:0000313" key="4">
    <source>
        <dbReference type="Proteomes" id="UP000575083"/>
    </source>
</evidence>
<keyword evidence="4" id="KW-1185">Reference proteome</keyword>
<dbReference type="GO" id="GO:0007155">
    <property type="term" value="P:cell adhesion"/>
    <property type="evidence" value="ECO:0007669"/>
    <property type="project" value="InterPro"/>
</dbReference>
<dbReference type="InterPro" id="IPR001082">
    <property type="entry name" value="Pilin"/>
</dbReference>
<organism evidence="3 4">
    <name type="scientific">Acidovorax soli</name>
    <dbReference type="NCBI Taxonomy" id="592050"/>
    <lineage>
        <taxon>Bacteria</taxon>
        <taxon>Pseudomonadati</taxon>
        <taxon>Pseudomonadota</taxon>
        <taxon>Betaproteobacteria</taxon>
        <taxon>Burkholderiales</taxon>
        <taxon>Comamonadaceae</taxon>
        <taxon>Acidovorax</taxon>
    </lineage>
</organism>
<dbReference type="Pfam" id="PF07963">
    <property type="entry name" value="N_methyl"/>
    <property type="match status" value="1"/>
</dbReference>
<evidence type="ECO:0000313" key="3">
    <source>
        <dbReference type="EMBL" id="MBB6559878.1"/>
    </source>
</evidence>
<sequence>MTHPQRTFLLPRFRLQGFTMIEMMMVVAVIAVLALMALPSYQDRVLRTQVKEGREMVEFVKQAVAVHYALKKAMPADNAAAGLPPEDRIVGTNVAKVTVVGGAVNIVYGNKANKAIAGKVLTLRPAIVTDFPQVPISWVCGKAKVPDKMTAQGVDATSIPAIAPPWTAWARPSPERPGECTGRPWDNAAHACIV</sequence>
<name>A0A7X0PDF0_9BURK</name>
<dbReference type="InterPro" id="IPR045584">
    <property type="entry name" value="Pilin-like"/>
</dbReference>
<dbReference type="SUPFAM" id="SSF54523">
    <property type="entry name" value="Pili subunits"/>
    <property type="match status" value="1"/>
</dbReference>
<dbReference type="EMBL" id="JACHLK010000004">
    <property type="protein sequence ID" value="MBB6559878.1"/>
    <property type="molecule type" value="Genomic_DNA"/>
</dbReference>
<gene>
    <name evidence="3" type="ORF">HNP48_002550</name>
</gene>
<dbReference type="AlphaFoldDB" id="A0A7X0PDF0"/>
<accession>A0A7X0PDF0</accession>
<dbReference type="Pfam" id="PF00114">
    <property type="entry name" value="Pilin"/>
    <property type="match status" value="1"/>
</dbReference>
<dbReference type="Gene3D" id="3.30.700.10">
    <property type="entry name" value="Glycoprotein, Type 4 Pilin"/>
    <property type="match status" value="1"/>
</dbReference>
<reference evidence="3 4" key="1">
    <citation type="submission" date="2020-08" db="EMBL/GenBank/DDBJ databases">
        <title>Functional genomics of gut bacteria from endangered species of beetles.</title>
        <authorList>
            <person name="Carlos-Shanley C."/>
        </authorList>
    </citation>
    <scope>NUCLEOTIDE SEQUENCE [LARGE SCALE GENOMIC DNA]</scope>
    <source>
        <strain evidence="3 4">S00198</strain>
    </source>
</reference>
<keyword evidence="2" id="KW-0488">Methylation</keyword>
<evidence type="ECO:0000256" key="2">
    <source>
        <dbReference type="ARBA" id="ARBA00022481"/>
    </source>
</evidence>
<comment type="caution">
    <text evidence="3">The sequence shown here is derived from an EMBL/GenBank/DDBJ whole genome shotgun (WGS) entry which is preliminary data.</text>
</comment>
<protein>
    <submittedName>
        <fullName evidence="3">Type IV pilus assembly protein PilA</fullName>
    </submittedName>
</protein>
<dbReference type="GO" id="GO:0009289">
    <property type="term" value="C:pilus"/>
    <property type="evidence" value="ECO:0007669"/>
    <property type="project" value="InterPro"/>
</dbReference>
<dbReference type="InterPro" id="IPR012902">
    <property type="entry name" value="N_methyl_site"/>
</dbReference>
<comment type="similarity">
    <text evidence="1">Belongs to the N-Me-Phe pilin family.</text>
</comment>
<proteinExistence type="inferred from homology"/>
<dbReference type="Proteomes" id="UP000575083">
    <property type="component" value="Unassembled WGS sequence"/>
</dbReference>
<dbReference type="RefSeq" id="WP_184857315.1">
    <property type="nucleotide sequence ID" value="NZ_JACHLK010000004.1"/>
</dbReference>
<dbReference type="NCBIfam" id="TIGR02532">
    <property type="entry name" value="IV_pilin_GFxxxE"/>
    <property type="match status" value="1"/>
</dbReference>